<name>A0A0C3AJ41_9AGAM</name>
<keyword evidence="2" id="KW-1185">Reference proteome</keyword>
<evidence type="ECO:0000313" key="2">
    <source>
        <dbReference type="Proteomes" id="UP000053989"/>
    </source>
</evidence>
<accession>A0A0C3AJ41</accession>
<proteinExistence type="predicted"/>
<reference evidence="2" key="2">
    <citation type="submission" date="2015-01" db="EMBL/GenBank/DDBJ databases">
        <title>Evolutionary Origins and Diversification of the Mycorrhizal Mutualists.</title>
        <authorList>
            <consortium name="DOE Joint Genome Institute"/>
            <consortium name="Mycorrhizal Genomics Consortium"/>
            <person name="Kohler A."/>
            <person name="Kuo A."/>
            <person name="Nagy L.G."/>
            <person name="Floudas D."/>
            <person name="Copeland A."/>
            <person name="Barry K.W."/>
            <person name="Cichocki N."/>
            <person name="Veneault-Fourrey C."/>
            <person name="LaButti K."/>
            <person name="Lindquist E.A."/>
            <person name="Lipzen A."/>
            <person name="Lundell T."/>
            <person name="Morin E."/>
            <person name="Murat C."/>
            <person name="Riley R."/>
            <person name="Ohm R."/>
            <person name="Sun H."/>
            <person name="Tunlid A."/>
            <person name="Henrissat B."/>
            <person name="Grigoriev I.V."/>
            <person name="Hibbett D.S."/>
            <person name="Martin F."/>
        </authorList>
    </citation>
    <scope>NUCLEOTIDE SEQUENCE [LARGE SCALE GENOMIC DNA]</scope>
    <source>
        <strain evidence="2">Foug A</strain>
    </source>
</reference>
<reference evidence="1 2" key="1">
    <citation type="submission" date="2014-04" db="EMBL/GenBank/DDBJ databases">
        <authorList>
            <consortium name="DOE Joint Genome Institute"/>
            <person name="Kuo A."/>
            <person name="Kohler A."/>
            <person name="Nagy L.G."/>
            <person name="Floudas D."/>
            <person name="Copeland A."/>
            <person name="Barry K.W."/>
            <person name="Cichocki N."/>
            <person name="Veneault-Fourrey C."/>
            <person name="LaButti K."/>
            <person name="Lindquist E.A."/>
            <person name="Lipzen A."/>
            <person name="Lundell T."/>
            <person name="Morin E."/>
            <person name="Murat C."/>
            <person name="Sun H."/>
            <person name="Tunlid A."/>
            <person name="Henrissat B."/>
            <person name="Grigoriev I.V."/>
            <person name="Hibbett D.S."/>
            <person name="Martin F."/>
            <person name="Nordberg H.P."/>
            <person name="Cantor M.N."/>
            <person name="Hua S.X."/>
        </authorList>
    </citation>
    <scope>NUCLEOTIDE SEQUENCE [LARGE SCALE GENOMIC DNA]</scope>
    <source>
        <strain evidence="1 2">Foug A</strain>
    </source>
</reference>
<sequence length="117" mass="13158">MVALRRQLFVQTDDLIPRKSATTRQPRIIALIGFDYRFALSVQDFPCKGGSTNCRANYGSIDRDKGLSKTPIFAHRHTVCSLKEKQDAPVPLGFNDSSFSYFQEPCTITLPPLGDEY</sequence>
<dbReference type="HOGENOM" id="CLU_2086203_0_0_1"/>
<organism evidence="1 2">
    <name type="scientific">Scleroderma citrinum Foug A</name>
    <dbReference type="NCBI Taxonomy" id="1036808"/>
    <lineage>
        <taxon>Eukaryota</taxon>
        <taxon>Fungi</taxon>
        <taxon>Dikarya</taxon>
        <taxon>Basidiomycota</taxon>
        <taxon>Agaricomycotina</taxon>
        <taxon>Agaricomycetes</taxon>
        <taxon>Agaricomycetidae</taxon>
        <taxon>Boletales</taxon>
        <taxon>Sclerodermatineae</taxon>
        <taxon>Sclerodermataceae</taxon>
        <taxon>Scleroderma</taxon>
    </lineage>
</organism>
<dbReference type="AlphaFoldDB" id="A0A0C3AJ41"/>
<dbReference type="EMBL" id="KN822026">
    <property type="protein sequence ID" value="KIM64917.1"/>
    <property type="molecule type" value="Genomic_DNA"/>
</dbReference>
<dbReference type="InParanoid" id="A0A0C3AJ41"/>
<dbReference type="Proteomes" id="UP000053989">
    <property type="component" value="Unassembled WGS sequence"/>
</dbReference>
<evidence type="ECO:0000313" key="1">
    <source>
        <dbReference type="EMBL" id="KIM64917.1"/>
    </source>
</evidence>
<protein>
    <submittedName>
        <fullName evidence="1">Uncharacterized protein</fullName>
    </submittedName>
</protein>
<gene>
    <name evidence="1" type="ORF">SCLCIDRAFT_23276</name>
</gene>